<dbReference type="InterPro" id="IPR011990">
    <property type="entry name" value="TPR-like_helical_dom_sf"/>
</dbReference>
<keyword evidence="6" id="KW-1185">Reference proteome</keyword>
<comment type="caution">
    <text evidence="5">The sequence shown here is derived from an EMBL/GenBank/DDBJ whole genome shotgun (WGS) entry which is preliminary data.</text>
</comment>
<feature type="repeat" description="PPR" evidence="2">
    <location>
        <begin position="340"/>
        <end position="374"/>
    </location>
</feature>
<dbReference type="Gene3D" id="1.25.40.10">
    <property type="entry name" value="Tetratricopeptide repeat domain"/>
    <property type="match status" value="1"/>
</dbReference>
<dbReference type="NCBIfam" id="TIGR00756">
    <property type="entry name" value="PPR"/>
    <property type="match status" value="3"/>
</dbReference>
<evidence type="ECO:0000256" key="1">
    <source>
        <dbReference type="ARBA" id="ARBA00022737"/>
    </source>
</evidence>
<keyword evidence="4" id="KW-0472">Membrane</keyword>
<feature type="compositionally biased region" description="Low complexity" evidence="3">
    <location>
        <begin position="126"/>
        <end position="141"/>
    </location>
</feature>
<feature type="region of interest" description="Disordered" evidence="3">
    <location>
        <begin position="100"/>
        <end position="148"/>
    </location>
</feature>
<dbReference type="Pfam" id="PF01535">
    <property type="entry name" value="PPR"/>
    <property type="match status" value="1"/>
</dbReference>
<proteinExistence type="predicted"/>
<dbReference type="PANTHER" id="PTHR47447:SF17">
    <property type="entry name" value="OS12G0638900 PROTEIN"/>
    <property type="match status" value="1"/>
</dbReference>
<evidence type="ECO:0000256" key="4">
    <source>
        <dbReference type="SAM" id="Phobius"/>
    </source>
</evidence>
<evidence type="ECO:0008006" key="7">
    <source>
        <dbReference type="Google" id="ProtNLM"/>
    </source>
</evidence>
<accession>A0ABN9VUC7</accession>
<dbReference type="Proteomes" id="UP001189429">
    <property type="component" value="Unassembled WGS sequence"/>
</dbReference>
<dbReference type="EMBL" id="CAUYUJ010017593">
    <property type="protein sequence ID" value="CAK0876067.1"/>
    <property type="molecule type" value="Genomic_DNA"/>
</dbReference>
<evidence type="ECO:0000256" key="2">
    <source>
        <dbReference type="PROSITE-ProRule" id="PRU00708"/>
    </source>
</evidence>
<keyword evidence="4" id="KW-0812">Transmembrane</keyword>
<dbReference type="InterPro" id="IPR002885">
    <property type="entry name" value="PPR_rpt"/>
</dbReference>
<evidence type="ECO:0000256" key="3">
    <source>
        <dbReference type="SAM" id="MobiDB-lite"/>
    </source>
</evidence>
<keyword evidence="1" id="KW-0677">Repeat</keyword>
<dbReference type="PANTHER" id="PTHR47447">
    <property type="entry name" value="OS03G0856100 PROTEIN"/>
    <property type="match status" value="1"/>
</dbReference>
<reference evidence="5" key="1">
    <citation type="submission" date="2023-10" db="EMBL/GenBank/DDBJ databases">
        <authorList>
            <person name="Chen Y."/>
            <person name="Shah S."/>
            <person name="Dougan E. K."/>
            <person name="Thang M."/>
            <person name="Chan C."/>
        </authorList>
    </citation>
    <scope>NUCLEOTIDE SEQUENCE [LARGE SCALE GENOMIC DNA]</scope>
</reference>
<protein>
    <recommendedName>
        <fullName evidence="7">Pentacotripeptide-repeat region of PRORP domain-containing protein</fullName>
    </recommendedName>
</protein>
<gene>
    <name evidence="5" type="ORF">PCOR1329_LOCUS60580</name>
</gene>
<dbReference type="PROSITE" id="PS51375">
    <property type="entry name" value="PPR"/>
    <property type="match status" value="4"/>
</dbReference>
<feature type="repeat" description="PPR" evidence="2">
    <location>
        <begin position="158"/>
        <end position="192"/>
    </location>
</feature>
<organism evidence="5 6">
    <name type="scientific">Prorocentrum cordatum</name>
    <dbReference type="NCBI Taxonomy" id="2364126"/>
    <lineage>
        <taxon>Eukaryota</taxon>
        <taxon>Sar</taxon>
        <taxon>Alveolata</taxon>
        <taxon>Dinophyceae</taxon>
        <taxon>Prorocentrales</taxon>
        <taxon>Prorocentraceae</taxon>
        <taxon>Prorocentrum</taxon>
    </lineage>
</organism>
<evidence type="ECO:0000313" key="6">
    <source>
        <dbReference type="Proteomes" id="UP001189429"/>
    </source>
</evidence>
<sequence>MSHNERRASTCHFPFRSWSLPGSQGNMSLTSTQWMLQKVTVWPASRSSFVTNMVLWVTLSALSQVMFAPFCTVLAREFRMMCILLLAFFQVGIHRVPLHGPHRAGPGSPTMERVPPEQPHARPDTAGEAEGPAGHHAGRPASEGRALERAHSGALAPGAWRVSETMQACARFGHVDKALELFDHMLEKGVAVDARLVGKATCDRFFVLVANNLDASRMRRDGLRLFDLAQAHGIAPSTVVQNRFVIAWKSKLPKSALRYLLQLKSTGCLISRLAYFAIVLSSEKDDPHLVVETFEEMETLGIKADKVAFNAVLRACTSMSLINEARHLFMEMADRGLTPDGKTYAVMVRGYALNNQWKDAVTLFETMREERFKPDRHTYHHAICSCISLQRIQYAVELYNDMIQANLAPCSTTCEYLRAGYEAYGWSHRAN</sequence>
<name>A0ABN9VUC7_9DINO</name>
<evidence type="ECO:0000313" key="5">
    <source>
        <dbReference type="EMBL" id="CAK0876067.1"/>
    </source>
</evidence>
<feature type="repeat" description="PPR" evidence="2">
    <location>
        <begin position="305"/>
        <end position="339"/>
    </location>
</feature>
<feature type="repeat" description="PPR" evidence="2">
    <location>
        <begin position="375"/>
        <end position="409"/>
    </location>
</feature>
<keyword evidence="4" id="KW-1133">Transmembrane helix</keyword>
<dbReference type="Pfam" id="PF13041">
    <property type="entry name" value="PPR_2"/>
    <property type="match status" value="1"/>
</dbReference>
<feature type="transmembrane region" description="Helical" evidence="4">
    <location>
        <begin position="53"/>
        <end position="75"/>
    </location>
</feature>